<evidence type="ECO:0000313" key="2">
    <source>
        <dbReference type="EMBL" id="QJW83562.1"/>
    </source>
</evidence>
<reference evidence="2 3" key="1">
    <citation type="submission" date="2020-05" db="EMBL/GenBank/DDBJ databases">
        <title>Ramlibacter rhizophilus sp. nov., isolated from rhizosphere soil of national flower Mugunghwa from South Korea.</title>
        <authorList>
            <person name="Zheng-Fei Y."/>
            <person name="Huan T."/>
        </authorList>
    </citation>
    <scope>NUCLEOTIDE SEQUENCE [LARGE SCALE GENOMIC DNA]</scope>
    <source>
        <strain evidence="2 3">H242</strain>
    </source>
</reference>
<dbReference type="Proteomes" id="UP000500826">
    <property type="component" value="Chromosome"/>
</dbReference>
<keyword evidence="1" id="KW-0472">Membrane</keyword>
<proteinExistence type="predicted"/>
<protein>
    <submittedName>
        <fullName evidence="2">Uncharacterized protein</fullName>
    </submittedName>
</protein>
<organism evidence="2 3">
    <name type="scientific">Ramlibacter terrae</name>
    <dbReference type="NCBI Taxonomy" id="2732511"/>
    <lineage>
        <taxon>Bacteria</taxon>
        <taxon>Pseudomonadati</taxon>
        <taxon>Pseudomonadota</taxon>
        <taxon>Betaproteobacteria</taxon>
        <taxon>Burkholderiales</taxon>
        <taxon>Comamonadaceae</taxon>
        <taxon>Ramlibacter</taxon>
    </lineage>
</organism>
<evidence type="ECO:0000313" key="3">
    <source>
        <dbReference type="Proteomes" id="UP000500826"/>
    </source>
</evidence>
<dbReference type="EMBL" id="CP053418">
    <property type="protein sequence ID" value="QJW83562.1"/>
    <property type="molecule type" value="Genomic_DNA"/>
</dbReference>
<keyword evidence="1" id="KW-0812">Transmembrane</keyword>
<accession>A0ABX6P0J7</accession>
<reference evidence="2 3" key="2">
    <citation type="submission" date="2020-05" db="EMBL/GenBank/DDBJ databases">
        <authorList>
            <person name="Khan S.A."/>
            <person name="Jeon C.O."/>
            <person name="Chun B.H."/>
        </authorList>
    </citation>
    <scope>NUCLEOTIDE SEQUENCE [LARGE SCALE GENOMIC DNA]</scope>
    <source>
        <strain evidence="2 3">H242</strain>
    </source>
</reference>
<keyword evidence="3" id="KW-1185">Reference proteome</keyword>
<feature type="transmembrane region" description="Helical" evidence="1">
    <location>
        <begin position="29"/>
        <end position="51"/>
    </location>
</feature>
<gene>
    <name evidence="2" type="ORF">HK414_03745</name>
</gene>
<name>A0ABX6P0J7_9BURK</name>
<evidence type="ECO:0000256" key="1">
    <source>
        <dbReference type="SAM" id="Phobius"/>
    </source>
</evidence>
<keyword evidence="1" id="KW-1133">Transmembrane helix</keyword>
<sequence length="53" mass="6031">MKRAFLKSVVLFAAVPSHSFHLSQRWRRRILRGYELTLCGMLVALGFAAAWPA</sequence>